<dbReference type="InterPro" id="IPR011990">
    <property type="entry name" value="TPR-like_helical_dom_sf"/>
</dbReference>
<accession>A0A814S793</accession>
<dbReference type="Proteomes" id="UP000663828">
    <property type="component" value="Unassembled WGS sequence"/>
</dbReference>
<reference evidence="4" key="1">
    <citation type="submission" date="2021-02" db="EMBL/GenBank/DDBJ databases">
        <authorList>
            <person name="Nowell W R."/>
        </authorList>
    </citation>
    <scope>NUCLEOTIDE SEQUENCE</scope>
</reference>
<dbReference type="AlphaFoldDB" id="A0A814S793"/>
<dbReference type="SUPFAM" id="SSF48452">
    <property type="entry name" value="TPR-like"/>
    <property type="match status" value="1"/>
</dbReference>
<evidence type="ECO:0000256" key="1">
    <source>
        <dbReference type="ARBA" id="ARBA00022737"/>
    </source>
</evidence>
<dbReference type="PANTHER" id="PTHR45641:SF19">
    <property type="entry name" value="NEPHROCYSTIN-3"/>
    <property type="match status" value="1"/>
</dbReference>
<evidence type="ECO:0000313" key="4">
    <source>
        <dbReference type="EMBL" id="CAF1143129.1"/>
    </source>
</evidence>
<keyword evidence="5" id="KW-1185">Reference proteome</keyword>
<feature type="repeat" description="TPR" evidence="3">
    <location>
        <begin position="566"/>
        <end position="599"/>
    </location>
</feature>
<dbReference type="PANTHER" id="PTHR45641">
    <property type="entry name" value="TETRATRICOPEPTIDE REPEAT PROTEIN (AFU_ORTHOLOGUE AFUA_6G03870)"/>
    <property type="match status" value="1"/>
</dbReference>
<proteinExistence type="predicted"/>
<dbReference type="Gene3D" id="1.25.40.10">
    <property type="entry name" value="Tetratricopeptide repeat domain"/>
    <property type="match status" value="3"/>
</dbReference>
<keyword evidence="2 3" id="KW-0802">TPR repeat</keyword>
<evidence type="ECO:0008006" key="6">
    <source>
        <dbReference type="Google" id="ProtNLM"/>
    </source>
</evidence>
<dbReference type="SUPFAM" id="SSF56399">
    <property type="entry name" value="ADP-ribosylation"/>
    <property type="match status" value="1"/>
</dbReference>
<dbReference type="EMBL" id="CAJNOR010001438">
    <property type="protein sequence ID" value="CAF1143129.1"/>
    <property type="molecule type" value="Genomic_DNA"/>
</dbReference>
<dbReference type="Pfam" id="PF13181">
    <property type="entry name" value="TPR_8"/>
    <property type="match status" value="1"/>
</dbReference>
<evidence type="ECO:0000256" key="2">
    <source>
        <dbReference type="ARBA" id="ARBA00022803"/>
    </source>
</evidence>
<dbReference type="SMART" id="SM00028">
    <property type="entry name" value="TPR"/>
    <property type="match status" value="6"/>
</dbReference>
<dbReference type="Pfam" id="PF13424">
    <property type="entry name" value="TPR_12"/>
    <property type="match status" value="2"/>
</dbReference>
<dbReference type="PROSITE" id="PS50005">
    <property type="entry name" value="TPR"/>
    <property type="match status" value="1"/>
</dbReference>
<sequence length="664" mass="77952">MATTLATQVDEQEQQPNLETNAILWLDPTIAYAPEFPQIQRQLREVINYLRIFKHTNECLEYLPSVPKQDQIILIVSGRLGQEIVPQVHNMQQISSIYVYCMDKKKNESWASKYPKIRRIVVNLVELGNIIREEQLTWQQNRLIESLKIITIPTLVFDREQPLTDFYSSFIYSHLLIDCLRQTNSAATDKSDLLSLCQRYYAGNEEELKILEEFNENYIPSRALWWYTRQSFLYRLLNKALRDQNLELLLLFRFYFHDIERQLKKTKCSAAIRVFFGQLISIKKLGSLKRTIGGFISTSSFLWASSKQQIQSYLSQLDCPDEFQRVLFEIEADPHLENIKPFSNLATQSYLPHEERTLFMPGTIFRYISMQIDEEQNWNIRLTLCSENNQQLRRMFHQGDNPHPLTSFGHFCWQSRRFADAERYYLHMLKALPDDHQDTVLFYNALGALCKDKGDYDSSLQWFNRALAIQVEFLGTDDPNIADGYLSLAENYREKNDPQQAFDLINKAMDIFQKKFGDEHPKIAACFNQIGHVHRSREKFLEALNAYETAHAIYQKHVPPMDLQLAESYKNLATVHKSLKNIDQALDYYHLSLEIYTKTVISSRFVMGMLLRSIADAYDIKGQYEQAKLYYQRAEWSFQIVLAPTDGYLVQIRDDIQRVNDLLR</sequence>
<comment type="caution">
    <text evidence="4">The sequence shown here is derived from an EMBL/GenBank/DDBJ whole genome shotgun (WGS) entry which is preliminary data.</text>
</comment>
<evidence type="ECO:0000313" key="5">
    <source>
        <dbReference type="Proteomes" id="UP000663828"/>
    </source>
</evidence>
<keyword evidence="1" id="KW-0677">Repeat</keyword>
<organism evidence="4 5">
    <name type="scientific">Adineta ricciae</name>
    <name type="common">Rotifer</name>
    <dbReference type="NCBI Taxonomy" id="249248"/>
    <lineage>
        <taxon>Eukaryota</taxon>
        <taxon>Metazoa</taxon>
        <taxon>Spiralia</taxon>
        <taxon>Gnathifera</taxon>
        <taxon>Rotifera</taxon>
        <taxon>Eurotatoria</taxon>
        <taxon>Bdelloidea</taxon>
        <taxon>Adinetida</taxon>
        <taxon>Adinetidae</taxon>
        <taxon>Adineta</taxon>
    </lineage>
</organism>
<dbReference type="InterPro" id="IPR019734">
    <property type="entry name" value="TPR_rpt"/>
</dbReference>
<dbReference type="Gene3D" id="3.90.176.10">
    <property type="entry name" value="Toxin ADP-ribosyltransferase, Chain A, domain 1"/>
    <property type="match status" value="1"/>
</dbReference>
<gene>
    <name evidence="4" type="ORF">XAT740_LOCUS20534</name>
</gene>
<protein>
    <recommendedName>
        <fullName evidence="6">Tetratricopeptide repeat protein</fullName>
    </recommendedName>
</protein>
<evidence type="ECO:0000256" key="3">
    <source>
        <dbReference type="PROSITE-ProRule" id="PRU00339"/>
    </source>
</evidence>
<name>A0A814S793_ADIRI</name>